<feature type="compositionally biased region" description="Polar residues" evidence="1">
    <location>
        <begin position="38"/>
        <end position="50"/>
    </location>
</feature>
<feature type="compositionally biased region" description="Low complexity" evidence="1">
    <location>
        <begin position="61"/>
        <end position="73"/>
    </location>
</feature>
<evidence type="ECO:0008006" key="4">
    <source>
        <dbReference type="Google" id="ProtNLM"/>
    </source>
</evidence>
<feature type="region of interest" description="Disordered" evidence="1">
    <location>
        <begin position="245"/>
        <end position="283"/>
    </location>
</feature>
<accession>A0A0K6GHC2</accession>
<feature type="region of interest" description="Disordered" evidence="1">
    <location>
        <begin position="439"/>
        <end position="472"/>
    </location>
</feature>
<organism evidence="2 3">
    <name type="scientific">Rhizoctonia solani</name>
    <dbReference type="NCBI Taxonomy" id="456999"/>
    <lineage>
        <taxon>Eukaryota</taxon>
        <taxon>Fungi</taxon>
        <taxon>Dikarya</taxon>
        <taxon>Basidiomycota</taxon>
        <taxon>Agaricomycotina</taxon>
        <taxon>Agaricomycetes</taxon>
        <taxon>Cantharellales</taxon>
        <taxon>Ceratobasidiaceae</taxon>
        <taxon>Rhizoctonia</taxon>
    </lineage>
</organism>
<sequence length="614" mass="68000">MDNYWSSSQAPGRNLDNTQSNFAAASLEDGRIARSVTPYGSQLTSTQSYQPEPYIGPLNRSSAPLSSSSLYSSQNEPRPRPRPRPRPIPHQTHPESQLDLFNRKSDQQYLPAVEPLITANPISTQHFAPPVQAKPAAAAAPFLPPARPVIARPEPVLPAPALAVALAPAPALALAPAPAPTHAAPALAPAPVPHAPPVSAPQNASYAPAPDPPQDVDVRASNNADSDSDGIVDADELFEARAAAKNVSKKVQKSGKATISTRASKSKNVKVNKDSSSTSESTKWTADDSTVLYEHILNPDEDNFELAEAKGSNDQFWNKVAKTVFPNQFTGPQLRHHWNEAKNIFKVIDSFQNFTGGGGDGDESDLQVDSDDDEESALAKLNRRIETIHKRKPNLDPSRKIKSAEIYHTWIRGGEDSWYMKMKQRFQDRKNLTREVKRGTGRRTEISDSDDDVPSSKTDQKSKPSRSAAAMEGMATVVKDLRDDRKAANQAKDSVAMERLKFEKERAAASDSVEQKKLDLEETLLKFRIEMTQRKWEEEKSAKEKEDRESKRRKTDEDVKLKQELLADEIKLFQNMVKEAGDDVDIRNIALKQLKQATENLRKFIESTVQKVAQ</sequence>
<evidence type="ECO:0000256" key="1">
    <source>
        <dbReference type="SAM" id="MobiDB-lite"/>
    </source>
</evidence>
<protein>
    <recommendedName>
        <fullName evidence="4">Myb-like domain-containing protein</fullName>
    </recommendedName>
</protein>
<feature type="compositionally biased region" description="Pro residues" evidence="1">
    <location>
        <begin position="188"/>
        <end position="199"/>
    </location>
</feature>
<proteinExistence type="predicted"/>
<feature type="region of interest" description="Disordered" evidence="1">
    <location>
        <begin position="1"/>
        <end position="102"/>
    </location>
</feature>
<evidence type="ECO:0000313" key="3">
    <source>
        <dbReference type="Proteomes" id="UP000044841"/>
    </source>
</evidence>
<dbReference type="Proteomes" id="UP000044841">
    <property type="component" value="Unassembled WGS sequence"/>
</dbReference>
<evidence type="ECO:0000313" key="2">
    <source>
        <dbReference type="EMBL" id="CUA77998.1"/>
    </source>
</evidence>
<feature type="region of interest" description="Disordered" evidence="1">
    <location>
        <begin position="181"/>
        <end position="230"/>
    </location>
</feature>
<dbReference type="AlphaFoldDB" id="A0A0K6GHC2"/>
<dbReference type="EMBL" id="CYGV01001936">
    <property type="protein sequence ID" value="CUA77998.1"/>
    <property type="molecule type" value="Genomic_DNA"/>
</dbReference>
<name>A0A0K6GHC2_9AGAM</name>
<reference evidence="2 3" key="1">
    <citation type="submission" date="2015-07" db="EMBL/GenBank/DDBJ databases">
        <authorList>
            <person name="Noorani M."/>
        </authorList>
    </citation>
    <scope>NUCLEOTIDE SEQUENCE [LARGE SCALE GENOMIC DNA]</scope>
    <source>
        <strain evidence="2">BBA 69670</strain>
    </source>
</reference>
<dbReference type="PROSITE" id="PS00018">
    <property type="entry name" value="EF_HAND_1"/>
    <property type="match status" value="1"/>
</dbReference>
<keyword evidence="3" id="KW-1185">Reference proteome</keyword>
<dbReference type="InterPro" id="IPR018247">
    <property type="entry name" value="EF_Hand_1_Ca_BS"/>
</dbReference>
<feature type="region of interest" description="Disordered" evidence="1">
    <location>
        <begin position="535"/>
        <end position="558"/>
    </location>
</feature>
<gene>
    <name evidence="2" type="ORF">RSOLAG22IIIB_12963</name>
</gene>
<feature type="compositionally biased region" description="Polar residues" evidence="1">
    <location>
        <begin position="1"/>
        <end position="23"/>
    </location>
</feature>